<reference evidence="1" key="1">
    <citation type="submission" date="2021-01" db="EMBL/GenBank/DDBJ databases">
        <authorList>
            <consortium name="Genoscope - CEA"/>
            <person name="William W."/>
        </authorList>
    </citation>
    <scope>NUCLEOTIDE SEQUENCE</scope>
</reference>
<dbReference type="Proteomes" id="UP000688137">
    <property type="component" value="Unassembled WGS sequence"/>
</dbReference>
<sequence>MIPITQMNTVKLKVPINIQKFVLNRSITEVQENSNLTFFKIIYIGQQSNLIFRSLQTFKKNELCLDRIKNYQRLSKNL</sequence>
<dbReference type="EMBL" id="CAJJDM010000116">
    <property type="protein sequence ID" value="CAD8100607.1"/>
    <property type="molecule type" value="Genomic_DNA"/>
</dbReference>
<gene>
    <name evidence="1" type="ORF">PPRIM_AZ9-3.1.T1130003</name>
</gene>
<organism evidence="1 2">
    <name type="scientific">Paramecium primaurelia</name>
    <dbReference type="NCBI Taxonomy" id="5886"/>
    <lineage>
        <taxon>Eukaryota</taxon>
        <taxon>Sar</taxon>
        <taxon>Alveolata</taxon>
        <taxon>Ciliophora</taxon>
        <taxon>Intramacronucleata</taxon>
        <taxon>Oligohymenophorea</taxon>
        <taxon>Peniculida</taxon>
        <taxon>Parameciidae</taxon>
        <taxon>Paramecium</taxon>
    </lineage>
</organism>
<proteinExistence type="predicted"/>
<accession>A0A8S1PBN9</accession>
<evidence type="ECO:0000313" key="1">
    <source>
        <dbReference type="EMBL" id="CAD8100607.1"/>
    </source>
</evidence>
<dbReference type="AlphaFoldDB" id="A0A8S1PBN9"/>
<protein>
    <submittedName>
        <fullName evidence="1">Uncharacterized protein</fullName>
    </submittedName>
</protein>
<name>A0A8S1PBN9_PARPR</name>
<comment type="caution">
    <text evidence="1">The sequence shown here is derived from an EMBL/GenBank/DDBJ whole genome shotgun (WGS) entry which is preliminary data.</text>
</comment>
<keyword evidence="2" id="KW-1185">Reference proteome</keyword>
<evidence type="ECO:0000313" key="2">
    <source>
        <dbReference type="Proteomes" id="UP000688137"/>
    </source>
</evidence>